<evidence type="ECO:0000313" key="11">
    <source>
        <dbReference type="EMBL" id="ORY50476.1"/>
    </source>
</evidence>
<dbReference type="GO" id="GO:0006458">
    <property type="term" value="P:'de novo' protein folding"/>
    <property type="evidence" value="ECO:0007669"/>
    <property type="project" value="EnsemblFungi"/>
</dbReference>
<feature type="domain" description="CR-type" evidence="10">
    <location>
        <begin position="192"/>
        <end position="272"/>
    </location>
</feature>
<dbReference type="InterPro" id="IPR001305">
    <property type="entry name" value="HSP_DnaJ_Cys-rich_dom"/>
</dbReference>
<reference evidence="11 12" key="1">
    <citation type="submission" date="2016-07" db="EMBL/GenBank/DDBJ databases">
        <title>Pervasive Adenine N6-methylation of Active Genes in Fungi.</title>
        <authorList>
            <consortium name="DOE Joint Genome Institute"/>
            <person name="Mondo S.J."/>
            <person name="Dannebaum R.O."/>
            <person name="Kuo R.C."/>
            <person name="Labutti K."/>
            <person name="Haridas S."/>
            <person name="Kuo A."/>
            <person name="Salamov A."/>
            <person name="Ahrendt S.R."/>
            <person name="Lipzen A."/>
            <person name="Sullivan W."/>
            <person name="Andreopoulos W.B."/>
            <person name="Clum A."/>
            <person name="Lindquist E."/>
            <person name="Daum C."/>
            <person name="Ramamoorthy G.K."/>
            <person name="Gryganskyi A."/>
            <person name="Culley D."/>
            <person name="Magnuson J.K."/>
            <person name="James T.Y."/>
            <person name="O'Malley M.A."/>
            <person name="Stajich J.E."/>
            <person name="Spatafora J.W."/>
            <person name="Visel A."/>
            <person name="Grigoriev I.V."/>
        </authorList>
    </citation>
    <scope>NUCLEOTIDE SEQUENCE [LARGE SCALE GENOMIC DNA]</scope>
    <source>
        <strain evidence="11 12">JEL800</strain>
    </source>
</reference>
<dbReference type="Proteomes" id="UP000193642">
    <property type="component" value="Unassembled WGS sequence"/>
</dbReference>
<keyword evidence="3 7" id="KW-0863">Zinc-finger</keyword>
<dbReference type="Gene3D" id="2.60.260.20">
    <property type="entry name" value="Urease metallochaperone UreE, N-terminal domain"/>
    <property type="match status" value="2"/>
</dbReference>
<dbReference type="InterPro" id="IPR001623">
    <property type="entry name" value="DnaJ_domain"/>
</dbReference>
<evidence type="ECO:0000259" key="9">
    <source>
        <dbReference type="PROSITE" id="PS50076"/>
    </source>
</evidence>
<feature type="region of interest" description="Disordered" evidence="8">
    <location>
        <begin position="411"/>
        <end position="442"/>
    </location>
</feature>
<accession>A0A1Y2CUB4</accession>
<proteinExistence type="inferred from homology"/>
<dbReference type="GO" id="GO:0008270">
    <property type="term" value="F:zinc ion binding"/>
    <property type="evidence" value="ECO:0007669"/>
    <property type="project" value="UniProtKB-KW"/>
</dbReference>
<evidence type="ECO:0000256" key="5">
    <source>
        <dbReference type="ARBA" id="ARBA00023186"/>
    </source>
</evidence>
<comment type="caution">
    <text evidence="11">The sequence shown here is derived from an EMBL/GenBank/DDBJ whole genome shotgun (WGS) entry which is preliminary data.</text>
</comment>
<dbReference type="InterPro" id="IPR012724">
    <property type="entry name" value="DnaJ"/>
</dbReference>
<organism evidence="11 12">
    <name type="scientific">Rhizoclosmatium globosum</name>
    <dbReference type="NCBI Taxonomy" id="329046"/>
    <lineage>
        <taxon>Eukaryota</taxon>
        <taxon>Fungi</taxon>
        <taxon>Fungi incertae sedis</taxon>
        <taxon>Chytridiomycota</taxon>
        <taxon>Chytridiomycota incertae sedis</taxon>
        <taxon>Chytridiomycetes</taxon>
        <taxon>Chytridiales</taxon>
        <taxon>Chytriomycetaceae</taxon>
        <taxon>Rhizoclosmatium</taxon>
    </lineage>
</organism>
<evidence type="ECO:0000256" key="1">
    <source>
        <dbReference type="ARBA" id="ARBA00022723"/>
    </source>
</evidence>
<protein>
    <recommendedName>
        <fullName evidence="6">DnaJ homolog 1, mitochondrial</fullName>
    </recommendedName>
</protein>
<feature type="zinc finger region" description="CR-type" evidence="7">
    <location>
        <begin position="192"/>
        <end position="272"/>
    </location>
</feature>
<dbReference type="InterPro" id="IPR002939">
    <property type="entry name" value="DnaJ_C"/>
</dbReference>
<dbReference type="PANTHER" id="PTHR43096:SF52">
    <property type="entry name" value="DNAJ HOMOLOG 1, MITOCHONDRIAL-RELATED"/>
    <property type="match status" value="1"/>
</dbReference>
<keyword evidence="4 7" id="KW-0862">Zinc</keyword>
<evidence type="ECO:0000259" key="10">
    <source>
        <dbReference type="PROSITE" id="PS51188"/>
    </source>
</evidence>
<dbReference type="FunFam" id="2.60.260.20:FF:000005">
    <property type="entry name" value="Chaperone protein dnaJ 1, mitochondrial"/>
    <property type="match status" value="1"/>
</dbReference>
<dbReference type="CDD" id="cd10747">
    <property type="entry name" value="DnaJ_C"/>
    <property type="match status" value="1"/>
</dbReference>
<dbReference type="GO" id="GO:0001671">
    <property type="term" value="F:ATPase activator activity"/>
    <property type="evidence" value="ECO:0007669"/>
    <property type="project" value="EnsemblFungi"/>
</dbReference>
<feature type="domain" description="J" evidence="9">
    <location>
        <begin position="48"/>
        <end position="118"/>
    </location>
</feature>
<dbReference type="STRING" id="329046.A0A1Y2CUB4"/>
<feature type="compositionally biased region" description="Low complexity" evidence="8">
    <location>
        <begin position="414"/>
        <end position="426"/>
    </location>
</feature>
<dbReference type="GO" id="GO:0051082">
    <property type="term" value="F:unfolded protein binding"/>
    <property type="evidence" value="ECO:0007669"/>
    <property type="project" value="EnsemblFungi"/>
</dbReference>
<evidence type="ECO:0000256" key="3">
    <source>
        <dbReference type="ARBA" id="ARBA00022771"/>
    </source>
</evidence>
<evidence type="ECO:0000256" key="7">
    <source>
        <dbReference type="PROSITE-ProRule" id="PRU00546"/>
    </source>
</evidence>
<dbReference type="CDD" id="cd06257">
    <property type="entry name" value="DnaJ"/>
    <property type="match status" value="1"/>
</dbReference>
<dbReference type="HAMAP" id="MF_01152">
    <property type="entry name" value="DnaJ"/>
    <property type="match status" value="1"/>
</dbReference>
<evidence type="ECO:0000256" key="4">
    <source>
        <dbReference type="ARBA" id="ARBA00022833"/>
    </source>
</evidence>
<keyword evidence="5" id="KW-0143">Chaperone</keyword>
<dbReference type="Pfam" id="PF00226">
    <property type="entry name" value="DnaJ"/>
    <property type="match status" value="1"/>
</dbReference>
<dbReference type="FunFam" id="2.10.230.10:FF:000001">
    <property type="entry name" value="DnaJ subfamily A member 2"/>
    <property type="match status" value="1"/>
</dbReference>
<sequence length="464" mass="49367">MMIGRIGTSSRIAFAAKLKPCFAPAKRTGFQFHTSSNTTPRITKWKSDPYDLLGVSKSASSSEIKKAYYAKAKQYHPDTNKDPGAKDKFQELQQAYDILSDDKKKAASISTRIRRRAGGFPGGFQGGFPGGFGGGFGGFGAGGGSQGNVFEELFRQFGAGGPGRPSGFGAESQYGRDVNVSARITFMEAVKGTEKTINYQSVTNCEECSGSGVKKGQKKSSCGTCGGTGQQTFIRGGFHMSTVCSTCGGTGVHIPKNAQCKPCEGQGRVMTVKSTTVNIPAGVDHGMKVRVPRKGDAPMSGDGPAGDLYLHLEVTPHPKFHRDGSDIFVSASVPLHMAILGGTIRVPTVDGDVDLKIAPGTQPEERKRLQKRGVVKAGRSERGDQYVTIKIAIPREITEAQRKAFMEAFGLKNESTTSEDAASSTESESKGEAKDESCAPKVGGIFDKIKEGLGMKGHKEDSKH</sequence>
<dbReference type="PRINTS" id="PR00625">
    <property type="entry name" value="JDOMAIN"/>
</dbReference>
<dbReference type="SUPFAM" id="SSF49493">
    <property type="entry name" value="HSP40/DnaJ peptide-binding domain"/>
    <property type="match status" value="2"/>
</dbReference>
<evidence type="ECO:0000313" key="12">
    <source>
        <dbReference type="Proteomes" id="UP000193642"/>
    </source>
</evidence>
<dbReference type="AlphaFoldDB" id="A0A1Y2CUB4"/>
<keyword evidence="2" id="KW-0677">Repeat</keyword>
<dbReference type="InterPro" id="IPR036410">
    <property type="entry name" value="HSP_DnaJ_Cys-rich_dom_sf"/>
</dbReference>
<evidence type="ECO:0000256" key="2">
    <source>
        <dbReference type="ARBA" id="ARBA00022737"/>
    </source>
</evidence>
<keyword evidence="1 7" id="KW-0479">Metal-binding</keyword>
<dbReference type="EMBL" id="MCGO01000007">
    <property type="protein sequence ID" value="ORY50476.1"/>
    <property type="molecule type" value="Genomic_DNA"/>
</dbReference>
<evidence type="ECO:0000256" key="8">
    <source>
        <dbReference type="SAM" id="MobiDB-lite"/>
    </source>
</evidence>
<evidence type="ECO:0000256" key="6">
    <source>
        <dbReference type="ARBA" id="ARBA00072890"/>
    </source>
</evidence>
<feature type="compositionally biased region" description="Basic and acidic residues" evidence="8">
    <location>
        <begin position="427"/>
        <end position="438"/>
    </location>
</feature>
<dbReference type="PROSITE" id="PS51188">
    <property type="entry name" value="ZF_CR"/>
    <property type="match status" value="1"/>
</dbReference>
<dbReference type="GO" id="GO:0042026">
    <property type="term" value="P:protein refolding"/>
    <property type="evidence" value="ECO:0007669"/>
    <property type="project" value="EnsemblFungi"/>
</dbReference>
<dbReference type="GO" id="GO:0005759">
    <property type="term" value="C:mitochondrial matrix"/>
    <property type="evidence" value="ECO:0007669"/>
    <property type="project" value="EnsemblFungi"/>
</dbReference>
<dbReference type="Pfam" id="PF00684">
    <property type="entry name" value="DnaJ_CXXCXGXG"/>
    <property type="match status" value="1"/>
</dbReference>
<dbReference type="InterPro" id="IPR036869">
    <property type="entry name" value="J_dom_sf"/>
</dbReference>
<dbReference type="CDD" id="cd10719">
    <property type="entry name" value="DnaJ_zf"/>
    <property type="match status" value="1"/>
</dbReference>
<dbReference type="GO" id="GO:0009408">
    <property type="term" value="P:response to heat"/>
    <property type="evidence" value="ECO:0007669"/>
    <property type="project" value="EnsemblFungi"/>
</dbReference>
<dbReference type="InterPro" id="IPR008971">
    <property type="entry name" value="HSP40/DnaJ_pept-bd"/>
</dbReference>
<dbReference type="SUPFAM" id="SSF46565">
    <property type="entry name" value="Chaperone J-domain"/>
    <property type="match status" value="1"/>
</dbReference>
<dbReference type="PROSITE" id="PS50076">
    <property type="entry name" value="DNAJ_2"/>
    <property type="match status" value="1"/>
</dbReference>
<dbReference type="Pfam" id="PF01556">
    <property type="entry name" value="DnaJ_C"/>
    <property type="match status" value="1"/>
</dbReference>
<dbReference type="SUPFAM" id="SSF57938">
    <property type="entry name" value="DnaJ/Hsp40 cysteine-rich domain"/>
    <property type="match status" value="1"/>
</dbReference>
<name>A0A1Y2CUB4_9FUNG</name>
<gene>
    <name evidence="11" type="ORF">BCR33DRAFT_757328</name>
</gene>
<dbReference type="GO" id="GO:0005524">
    <property type="term" value="F:ATP binding"/>
    <property type="evidence" value="ECO:0007669"/>
    <property type="project" value="InterPro"/>
</dbReference>
<dbReference type="PANTHER" id="PTHR43096">
    <property type="entry name" value="DNAJ HOMOLOG 1, MITOCHONDRIAL-RELATED"/>
    <property type="match status" value="1"/>
</dbReference>
<dbReference type="GO" id="GO:0006515">
    <property type="term" value="P:protein quality control for misfolded or incompletely synthesized proteins"/>
    <property type="evidence" value="ECO:0007669"/>
    <property type="project" value="EnsemblFungi"/>
</dbReference>
<dbReference type="OrthoDB" id="10256793at2759"/>
<dbReference type="Gene3D" id="2.10.230.10">
    <property type="entry name" value="Heat shock protein DnaJ, cysteine-rich domain"/>
    <property type="match status" value="1"/>
</dbReference>
<dbReference type="SMART" id="SM00271">
    <property type="entry name" value="DnaJ"/>
    <property type="match status" value="1"/>
</dbReference>
<dbReference type="Gene3D" id="1.10.287.110">
    <property type="entry name" value="DnaJ domain"/>
    <property type="match status" value="1"/>
</dbReference>
<keyword evidence="12" id="KW-1185">Reference proteome</keyword>
<dbReference type="GO" id="GO:0031072">
    <property type="term" value="F:heat shock protein binding"/>
    <property type="evidence" value="ECO:0007669"/>
    <property type="project" value="InterPro"/>
</dbReference>